<evidence type="ECO:0000313" key="2">
    <source>
        <dbReference type="EMBL" id="KQJ82908.2"/>
    </source>
</evidence>
<proteinExistence type="predicted"/>
<keyword evidence="4" id="KW-1185">Reference proteome</keyword>
<reference evidence="2" key="2">
    <citation type="submission" date="2017-06" db="EMBL/GenBank/DDBJ databases">
        <title>WGS assembly of Brachypodium distachyon.</title>
        <authorList>
            <consortium name="The International Brachypodium Initiative"/>
            <person name="Lucas S."/>
            <person name="Harmon-Smith M."/>
            <person name="Lail K."/>
            <person name="Tice H."/>
            <person name="Grimwood J."/>
            <person name="Bruce D."/>
            <person name="Barry K."/>
            <person name="Shu S."/>
            <person name="Lindquist E."/>
            <person name="Wang M."/>
            <person name="Pitluck S."/>
            <person name="Vogel J.P."/>
            <person name="Garvin D.F."/>
            <person name="Mockler T.C."/>
            <person name="Schmutz J."/>
            <person name="Rokhsar D."/>
            <person name="Bevan M.W."/>
        </authorList>
    </citation>
    <scope>NUCLEOTIDE SEQUENCE</scope>
    <source>
        <strain evidence="2">Bd21</strain>
    </source>
</reference>
<dbReference type="Gramene" id="KQJ82908">
    <property type="protein sequence ID" value="KQJ82908"/>
    <property type="gene ID" value="BRADI_5g11916v3"/>
</dbReference>
<protein>
    <submittedName>
        <fullName evidence="2 3">Uncharacterized protein</fullName>
    </submittedName>
</protein>
<dbReference type="InParanoid" id="A0A0Q3E963"/>
<evidence type="ECO:0000313" key="4">
    <source>
        <dbReference type="Proteomes" id="UP000008810"/>
    </source>
</evidence>
<gene>
    <name evidence="2" type="ORF">BRADI_5g11916v3</name>
</gene>
<evidence type="ECO:0000313" key="3">
    <source>
        <dbReference type="EnsemblPlants" id="KQJ82908"/>
    </source>
</evidence>
<evidence type="ECO:0000256" key="1">
    <source>
        <dbReference type="SAM" id="MobiDB-lite"/>
    </source>
</evidence>
<feature type="region of interest" description="Disordered" evidence="1">
    <location>
        <begin position="216"/>
        <end position="246"/>
    </location>
</feature>
<sequence>MSSRLRRWQTGPPPAAPIRSPLPSPPAPHCLSLLRLAHAPLLAAGQPARRSPETSPSSARLLPRYRPISPHHGRRLMQPDGEESPPPVAAWWRGDAARHRPLLLPTSSPDLPSPRSPPDAVRWRGAAIARRRLVERSRRSAPTLLLPTPPSDLPSPWSPHDADRWIGAAAATQRSLVERSRRSGPTTVVPTWRRAPAVPALVALHPGCWHRRHTCSAGPTPHLEPGQPPYEAGRRKGRKKLKICRG</sequence>
<accession>A0A0Q3E963</accession>
<feature type="compositionally biased region" description="Pro residues" evidence="1">
    <location>
        <begin position="11"/>
        <end position="28"/>
    </location>
</feature>
<dbReference type="ExpressionAtlas" id="A0A0Q3E963">
    <property type="expression patterns" value="baseline"/>
</dbReference>
<name>A0A0Q3E963_BRADI</name>
<organism evidence="2">
    <name type="scientific">Brachypodium distachyon</name>
    <name type="common">Purple false brome</name>
    <name type="synonym">Trachynia distachya</name>
    <dbReference type="NCBI Taxonomy" id="15368"/>
    <lineage>
        <taxon>Eukaryota</taxon>
        <taxon>Viridiplantae</taxon>
        <taxon>Streptophyta</taxon>
        <taxon>Embryophyta</taxon>
        <taxon>Tracheophyta</taxon>
        <taxon>Spermatophyta</taxon>
        <taxon>Magnoliopsida</taxon>
        <taxon>Liliopsida</taxon>
        <taxon>Poales</taxon>
        <taxon>Poaceae</taxon>
        <taxon>BOP clade</taxon>
        <taxon>Pooideae</taxon>
        <taxon>Stipodae</taxon>
        <taxon>Brachypodieae</taxon>
        <taxon>Brachypodium</taxon>
    </lineage>
</organism>
<feature type="region of interest" description="Disordered" evidence="1">
    <location>
        <begin position="44"/>
        <end position="89"/>
    </location>
</feature>
<dbReference type="EnsemblPlants" id="KQJ82908">
    <property type="protein sequence ID" value="KQJ82908"/>
    <property type="gene ID" value="BRADI_5g11916v3"/>
</dbReference>
<feature type="region of interest" description="Disordered" evidence="1">
    <location>
        <begin position="1"/>
        <end position="29"/>
    </location>
</feature>
<dbReference type="Proteomes" id="UP000008810">
    <property type="component" value="Chromosome 5"/>
</dbReference>
<reference evidence="2 3" key="1">
    <citation type="journal article" date="2010" name="Nature">
        <title>Genome sequencing and analysis of the model grass Brachypodium distachyon.</title>
        <authorList>
            <consortium name="International Brachypodium Initiative"/>
        </authorList>
    </citation>
    <scope>NUCLEOTIDE SEQUENCE [LARGE SCALE GENOMIC DNA]</scope>
    <source>
        <strain evidence="2 3">Bd21</strain>
    </source>
</reference>
<reference evidence="3" key="3">
    <citation type="submission" date="2018-08" db="UniProtKB">
        <authorList>
            <consortium name="EnsemblPlants"/>
        </authorList>
    </citation>
    <scope>IDENTIFICATION</scope>
    <source>
        <strain evidence="3">cv. Bd21</strain>
    </source>
</reference>
<dbReference type="AlphaFoldDB" id="A0A0Q3E963"/>
<dbReference type="EMBL" id="CM000884">
    <property type="protein sequence ID" value="KQJ82908.2"/>
    <property type="molecule type" value="Genomic_DNA"/>
</dbReference>
<feature type="compositionally biased region" description="Basic residues" evidence="1">
    <location>
        <begin position="235"/>
        <end position="246"/>
    </location>
</feature>